<proteinExistence type="predicted"/>
<name>S0G3D3_9BACT</name>
<dbReference type="AlphaFoldDB" id="S0G3D3"/>
<comment type="caution">
    <text evidence="1">The sequence shown here is derived from an EMBL/GenBank/DDBJ whole genome shotgun (WGS) entry which is preliminary data.</text>
</comment>
<sequence length="37" mass="4330">MGKYHFRTTVSSRNLINLNFKHMVDLGKGCVYKNQKT</sequence>
<keyword evidence="2" id="KW-1185">Reference proteome</keyword>
<organism evidence="1 2">
    <name type="scientific">Desulfotignum phosphitoxidans DSM 13687</name>
    <dbReference type="NCBI Taxonomy" id="1286635"/>
    <lineage>
        <taxon>Bacteria</taxon>
        <taxon>Pseudomonadati</taxon>
        <taxon>Thermodesulfobacteriota</taxon>
        <taxon>Desulfobacteria</taxon>
        <taxon>Desulfobacterales</taxon>
        <taxon>Desulfobacteraceae</taxon>
        <taxon>Desulfotignum</taxon>
    </lineage>
</organism>
<evidence type="ECO:0000313" key="1">
    <source>
        <dbReference type="EMBL" id="EMS79994.1"/>
    </source>
</evidence>
<protein>
    <submittedName>
        <fullName evidence="1">Uncharacterized protein</fullName>
    </submittedName>
</protein>
<gene>
    <name evidence="1" type="ORF">Dpo_3c01360</name>
</gene>
<dbReference type="EMBL" id="APJX01000003">
    <property type="protein sequence ID" value="EMS79994.1"/>
    <property type="molecule type" value="Genomic_DNA"/>
</dbReference>
<evidence type="ECO:0000313" key="2">
    <source>
        <dbReference type="Proteomes" id="UP000014216"/>
    </source>
</evidence>
<accession>S0G3D3</accession>
<dbReference type="Proteomes" id="UP000014216">
    <property type="component" value="Unassembled WGS sequence"/>
</dbReference>
<reference evidence="1 2" key="1">
    <citation type="journal article" date="2013" name="Genome Announc.">
        <title>Draft Genome Sequence of Desulfotignum phosphitoxidans DSM 13687 Strain FiPS-3.</title>
        <authorList>
            <person name="Poehlein A."/>
            <person name="Daniel R."/>
            <person name="Simeonova D.D."/>
        </authorList>
    </citation>
    <scope>NUCLEOTIDE SEQUENCE [LARGE SCALE GENOMIC DNA]</scope>
    <source>
        <strain evidence="1 2">DSM 13687</strain>
    </source>
</reference>